<organism evidence="21 22">
    <name type="scientific">Polypedilum vanderplanki</name>
    <name type="common">Sleeping chironomid midge</name>
    <dbReference type="NCBI Taxonomy" id="319348"/>
    <lineage>
        <taxon>Eukaryota</taxon>
        <taxon>Metazoa</taxon>
        <taxon>Ecdysozoa</taxon>
        <taxon>Arthropoda</taxon>
        <taxon>Hexapoda</taxon>
        <taxon>Insecta</taxon>
        <taxon>Pterygota</taxon>
        <taxon>Neoptera</taxon>
        <taxon>Endopterygota</taxon>
        <taxon>Diptera</taxon>
        <taxon>Nematocera</taxon>
        <taxon>Chironomoidea</taxon>
        <taxon>Chironomidae</taxon>
        <taxon>Chironominae</taxon>
        <taxon>Polypedilum</taxon>
        <taxon>Polypedilum</taxon>
    </lineage>
</organism>
<evidence type="ECO:0000256" key="13">
    <source>
        <dbReference type="ARBA" id="ARBA00023053"/>
    </source>
</evidence>
<dbReference type="GO" id="GO:0006874">
    <property type="term" value="P:intracellular calcium ion homeostasis"/>
    <property type="evidence" value="ECO:0007669"/>
    <property type="project" value="TreeGrafter"/>
</dbReference>
<feature type="domain" description="Sodium/calcium exchanger membrane region" evidence="20">
    <location>
        <begin position="407"/>
        <end position="558"/>
    </location>
</feature>
<evidence type="ECO:0000256" key="10">
    <source>
        <dbReference type="ARBA" id="ARBA00022847"/>
    </source>
</evidence>
<dbReference type="Proteomes" id="UP001107558">
    <property type="component" value="Chromosome 2"/>
</dbReference>
<keyword evidence="12 18" id="KW-1133">Transmembrane helix</keyword>
<dbReference type="GO" id="GO:0008273">
    <property type="term" value="F:calcium, potassium:sodium antiporter activity"/>
    <property type="evidence" value="ECO:0007669"/>
    <property type="project" value="TreeGrafter"/>
</dbReference>
<feature type="transmembrane region" description="Helical" evidence="18">
    <location>
        <begin position="203"/>
        <end position="222"/>
    </location>
</feature>
<dbReference type="FunFam" id="1.20.1420.30:FF:000009">
    <property type="entry name" value="sodium/potassium/calcium exchanger 5 isoform X2"/>
    <property type="match status" value="1"/>
</dbReference>
<dbReference type="GO" id="GO:0015293">
    <property type="term" value="F:symporter activity"/>
    <property type="evidence" value="ECO:0007669"/>
    <property type="project" value="UniProtKB-KW"/>
</dbReference>
<evidence type="ECO:0000256" key="3">
    <source>
        <dbReference type="ARBA" id="ARBA00022448"/>
    </source>
</evidence>
<keyword evidence="6" id="KW-0109">Calcium transport</keyword>
<keyword evidence="7 18" id="KW-0812">Transmembrane</keyword>
<keyword evidence="15 18" id="KW-0472">Membrane</keyword>
<feature type="chain" id="PRO_5039951814" description="Sodium/calcium exchanger membrane region domain-containing protein" evidence="19">
    <location>
        <begin position="21"/>
        <end position="572"/>
    </location>
</feature>
<feature type="domain" description="Sodium/calcium exchanger membrane region" evidence="20">
    <location>
        <begin position="105"/>
        <end position="246"/>
    </location>
</feature>
<evidence type="ECO:0000256" key="19">
    <source>
        <dbReference type="SAM" id="SignalP"/>
    </source>
</evidence>
<evidence type="ECO:0000256" key="6">
    <source>
        <dbReference type="ARBA" id="ARBA00022568"/>
    </source>
</evidence>
<dbReference type="InterPro" id="IPR004481">
    <property type="entry name" value="K/Na/Ca-exchanger"/>
</dbReference>
<gene>
    <name evidence="21" type="ORF">PVAND_008838</name>
</gene>
<comment type="caution">
    <text evidence="21">The sequence shown here is derived from an EMBL/GenBank/DDBJ whole genome shotgun (WGS) entry which is preliminary data.</text>
</comment>
<dbReference type="PANTHER" id="PTHR10846:SF2">
    <property type="entry name" value="RE48874P"/>
    <property type="match status" value="1"/>
</dbReference>
<comment type="subcellular location">
    <subcellularLocation>
        <location evidence="1">Membrane</location>
        <topology evidence="1">Multi-pass membrane protein</topology>
    </subcellularLocation>
</comment>
<evidence type="ECO:0000256" key="17">
    <source>
        <dbReference type="SAM" id="MobiDB-lite"/>
    </source>
</evidence>
<keyword evidence="4" id="KW-0050">Antiport</keyword>
<dbReference type="GO" id="GO:0005886">
    <property type="term" value="C:plasma membrane"/>
    <property type="evidence" value="ECO:0007669"/>
    <property type="project" value="TreeGrafter"/>
</dbReference>
<dbReference type="OrthoDB" id="2127281at2759"/>
<dbReference type="InterPro" id="IPR004837">
    <property type="entry name" value="NaCa_Exmemb"/>
</dbReference>
<feature type="transmembrane region" description="Helical" evidence="18">
    <location>
        <begin position="228"/>
        <end position="246"/>
    </location>
</feature>
<feature type="transmembrane region" description="Helical" evidence="18">
    <location>
        <begin position="404"/>
        <end position="428"/>
    </location>
</feature>
<feature type="compositionally biased region" description="Low complexity" evidence="17">
    <location>
        <begin position="290"/>
        <end position="307"/>
    </location>
</feature>
<evidence type="ECO:0000256" key="11">
    <source>
        <dbReference type="ARBA" id="ARBA00022958"/>
    </source>
</evidence>
<feature type="transmembrane region" description="Helical" evidence="18">
    <location>
        <begin position="168"/>
        <end position="191"/>
    </location>
</feature>
<evidence type="ECO:0000256" key="14">
    <source>
        <dbReference type="ARBA" id="ARBA00023065"/>
    </source>
</evidence>
<dbReference type="EMBL" id="JADBJN010000002">
    <property type="protein sequence ID" value="KAG5679258.1"/>
    <property type="molecule type" value="Genomic_DNA"/>
</dbReference>
<dbReference type="NCBIfam" id="TIGR00367">
    <property type="entry name" value="calcium/sodium antiporter"/>
    <property type="match status" value="1"/>
</dbReference>
<comment type="similarity">
    <text evidence="2">Belongs to the Ca(2+):cation antiporter (CaCA) (TC 2.A.19) family. SLC24A subfamily.</text>
</comment>
<evidence type="ECO:0000259" key="20">
    <source>
        <dbReference type="Pfam" id="PF01699"/>
    </source>
</evidence>
<evidence type="ECO:0000256" key="1">
    <source>
        <dbReference type="ARBA" id="ARBA00004141"/>
    </source>
</evidence>
<evidence type="ECO:0000256" key="8">
    <source>
        <dbReference type="ARBA" id="ARBA00022729"/>
    </source>
</evidence>
<evidence type="ECO:0000256" key="16">
    <source>
        <dbReference type="ARBA" id="ARBA00023201"/>
    </source>
</evidence>
<keyword evidence="9" id="KW-0106">Calcium</keyword>
<keyword evidence="3" id="KW-0813">Transport</keyword>
<evidence type="ECO:0000256" key="18">
    <source>
        <dbReference type="SAM" id="Phobius"/>
    </source>
</evidence>
<evidence type="ECO:0000256" key="15">
    <source>
        <dbReference type="ARBA" id="ARBA00023136"/>
    </source>
</evidence>
<dbReference type="InterPro" id="IPR044880">
    <property type="entry name" value="NCX_ion-bd_dom_sf"/>
</dbReference>
<dbReference type="GO" id="GO:0005262">
    <property type="term" value="F:calcium channel activity"/>
    <property type="evidence" value="ECO:0007669"/>
    <property type="project" value="TreeGrafter"/>
</dbReference>
<feature type="transmembrane region" description="Helical" evidence="18">
    <location>
        <begin position="440"/>
        <end position="462"/>
    </location>
</feature>
<keyword evidence="22" id="KW-1185">Reference proteome</keyword>
<keyword evidence="11" id="KW-0630">Potassium</keyword>
<feature type="transmembrane region" description="Helical" evidence="18">
    <location>
        <begin position="512"/>
        <end position="536"/>
    </location>
</feature>
<evidence type="ECO:0000256" key="9">
    <source>
        <dbReference type="ARBA" id="ARBA00022837"/>
    </source>
</evidence>
<evidence type="ECO:0000256" key="7">
    <source>
        <dbReference type="ARBA" id="ARBA00022692"/>
    </source>
</evidence>
<evidence type="ECO:0000313" key="22">
    <source>
        <dbReference type="Proteomes" id="UP001107558"/>
    </source>
</evidence>
<sequence>MKFLIFLILIVAVLLKNVTCDDEYNYDKSLERSPYNRNLTLEERLEIEKSIFHWLPYKRIYYMKKSDGTLYEQTCPERNPAINEFPTGWWTREQRLRGRFLLHIFAAVYFFIVLAFICDKYFLPTVERICTVLNISPDVAATTFMATATTTPEFFSNTISTFIAESDMGLSAIVGSMLFNTLGVAACASLFAKKPIQIDWWPISRDAILFSINVIVLVVISWDGAVMWWETCILMTLYVLYWILMFQNKRIMKFVKNIVEERLMWCQRIKNYDIANQCPLNANTENPSTSNSQVESSPAASSSSKNSYAVDNPAFTVSTTDITKIYSETYRKRRESADIIEARRARRESTDLAVIYAEEEEEEYKIWELPSNASAFDWFWFFFTWPIRFSLHYTIPNPIKYKKLFPLSFIMCIVWIGCTSYMVFWMVVIIGDTFRIPDPIMGLTFLAFGGCMPEAISAVIVARKGSGQMGVSNALGANCLAILFCLGLPWFIQTMIDGAGWTGAYIRIYSYGIEYTIMAIILAILTLYIVIAAAGYKLRKRVGGILGLFYLLFAAFAILVELEILFTPTERC</sequence>
<feature type="region of interest" description="Disordered" evidence="17">
    <location>
        <begin position="284"/>
        <end position="307"/>
    </location>
</feature>
<feature type="transmembrane region" description="Helical" evidence="18">
    <location>
        <begin position="100"/>
        <end position="117"/>
    </location>
</feature>
<evidence type="ECO:0000256" key="4">
    <source>
        <dbReference type="ARBA" id="ARBA00022449"/>
    </source>
</evidence>
<evidence type="ECO:0000256" key="12">
    <source>
        <dbReference type="ARBA" id="ARBA00022989"/>
    </source>
</evidence>
<keyword evidence="8 19" id="KW-0732">Signal</keyword>
<evidence type="ECO:0000256" key="2">
    <source>
        <dbReference type="ARBA" id="ARBA00005364"/>
    </source>
</evidence>
<keyword evidence="14" id="KW-0406">Ion transport</keyword>
<accession>A0A9J6CB21</accession>
<evidence type="ECO:0000313" key="21">
    <source>
        <dbReference type="EMBL" id="KAG5679258.1"/>
    </source>
</evidence>
<feature type="signal peptide" evidence="19">
    <location>
        <begin position="1"/>
        <end position="20"/>
    </location>
</feature>
<keyword evidence="5" id="KW-0633">Potassium transport</keyword>
<evidence type="ECO:0000256" key="5">
    <source>
        <dbReference type="ARBA" id="ARBA00022538"/>
    </source>
</evidence>
<feature type="transmembrane region" description="Helical" evidence="18">
    <location>
        <begin position="548"/>
        <end position="566"/>
    </location>
</feature>
<dbReference type="PANTHER" id="PTHR10846">
    <property type="entry name" value="SODIUM/POTASSIUM/CALCIUM EXCHANGER"/>
    <property type="match status" value="1"/>
</dbReference>
<feature type="transmembrane region" description="Helical" evidence="18">
    <location>
        <begin position="474"/>
        <end position="492"/>
    </location>
</feature>
<dbReference type="Gene3D" id="1.20.1420.30">
    <property type="entry name" value="NCX, central ion-binding region"/>
    <property type="match status" value="2"/>
</dbReference>
<name>A0A9J6CB21_POLVA</name>
<keyword evidence="10" id="KW-0769">Symport</keyword>
<keyword evidence="13" id="KW-0915">Sodium</keyword>
<dbReference type="Pfam" id="PF01699">
    <property type="entry name" value="Na_Ca_ex"/>
    <property type="match status" value="2"/>
</dbReference>
<reference evidence="21" key="1">
    <citation type="submission" date="2021-03" db="EMBL/GenBank/DDBJ databases">
        <title>Chromosome level genome of the anhydrobiotic midge Polypedilum vanderplanki.</title>
        <authorList>
            <person name="Yoshida Y."/>
            <person name="Kikawada T."/>
            <person name="Gusev O."/>
        </authorList>
    </citation>
    <scope>NUCLEOTIDE SEQUENCE</scope>
    <source>
        <strain evidence="21">NIAS01</strain>
        <tissue evidence="21">Whole body or cell culture</tissue>
    </source>
</reference>
<dbReference type="AlphaFoldDB" id="A0A9J6CB21"/>
<proteinExistence type="inferred from homology"/>
<protein>
    <recommendedName>
        <fullName evidence="20">Sodium/calcium exchanger membrane region domain-containing protein</fullName>
    </recommendedName>
</protein>
<keyword evidence="16" id="KW-0739">Sodium transport</keyword>